<feature type="chain" id="PRO_5008090701" description="Phenol degradation protein meta" evidence="1">
    <location>
        <begin position="26"/>
        <end position="310"/>
    </location>
</feature>
<accession>A0A178L1B7</accession>
<dbReference type="Pfam" id="PF13557">
    <property type="entry name" value="Phenol_MetA_deg"/>
    <property type="match status" value="1"/>
</dbReference>
<protein>
    <recommendedName>
        <fullName evidence="4">Phenol degradation protein meta</fullName>
    </recommendedName>
</protein>
<evidence type="ECO:0000313" key="3">
    <source>
        <dbReference type="Proteomes" id="UP000078356"/>
    </source>
</evidence>
<gene>
    <name evidence="2" type="ORF">A4V15_10000</name>
</gene>
<evidence type="ECO:0000256" key="1">
    <source>
        <dbReference type="SAM" id="SignalP"/>
    </source>
</evidence>
<evidence type="ECO:0008006" key="4">
    <source>
        <dbReference type="Google" id="ProtNLM"/>
    </source>
</evidence>
<feature type="signal peptide" evidence="1">
    <location>
        <begin position="1"/>
        <end position="25"/>
    </location>
</feature>
<keyword evidence="1" id="KW-0732">Signal</keyword>
<dbReference type="InterPro" id="IPR025737">
    <property type="entry name" value="FApF"/>
</dbReference>
<dbReference type="AlphaFoldDB" id="A0A178L1B7"/>
<evidence type="ECO:0000313" key="2">
    <source>
        <dbReference type="EMBL" id="OAN22994.1"/>
    </source>
</evidence>
<sequence length="310" mass="33321">MPSLPGMLTRAAVLSLAALAATTHATEKGMPTTAAGVQDFGAGFMPPSTPFGTVGLRFSDYQARVIKDSHGKDDGNDFNINVLAIGLAYLRMTDQQLFGARYGFGAVSVFFRMDADLGINAGGQRVFSDSAELFRPADLQLIPLILAWEPAPGVGINTQLSIQAPTGDYDKDRLVSPGTNHWTVSPILNASYISPSGLELSSSFQVDLNARNAATDYRSGVEYRHEFAVGQHFGPWTAGLGGYYYRQLSDDDAPGLTRGNRARTLALGPALSFFEPTSGLPAIWLHAYKEFEARNRAEGYTVALKLGASF</sequence>
<organism evidence="2 3">
    <name type="scientific">Pseudomonas oryzihabitans</name>
    <dbReference type="NCBI Taxonomy" id="47885"/>
    <lineage>
        <taxon>Bacteria</taxon>
        <taxon>Pseudomonadati</taxon>
        <taxon>Pseudomonadota</taxon>
        <taxon>Gammaproteobacteria</taxon>
        <taxon>Pseudomonadales</taxon>
        <taxon>Pseudomonadaceae</taxon>
        <taxon>Pseudomonas</taxon>
    </lineage>
</organism>
<reference evidence="2 3" key="1">
    <citation type="submission" date="2016-04" db="EMBL/GenBank/DDBJ databases">
        <title>Draft Genome Sequences of Staphylococcus capitis Strain H36, S. capitis Strain H65, S. cohnii Strain H62, S. hominis Strain H69, Mycobacterium iranicum Strain H39, Plantibacter sp. Strain H53, Pseudomonas oryzihabitans Strain H72, and Microbacterium sp. Strain H83, isolated from residential settings.</title>
        <authorList>
            <person name="Lymperopoulou D."/>
            <person name="Adams R.I."/>
            <person name="Lindow S."/>
            <person name="Coil D.A."/>
            <person name="Jospin G."/>
            <person name="Eisen J.A."/>
        </authorList>
    </citation>
    <scope>NUCLEOTIDE SEQUENCE [LARGE SCALE GENOMIC DNA]</scope>
    <source>
        <strain evidence="2 3">H72</strain>
    </source>
</reference>
<proteinExistence type="predicted"/>
<dbReference type="Proteomes" id="UP000078356">
    <property type="component" value="Unassembled WGS sequence"/>
</dbReference>
<name>A0A178L1B7_9PSED</name>
<comment type="caution">
    <text evidence="2">The sequence shown here is derived from an EMBL/GenBank/DDBJ whole genome shotgun (WGS) entry which is preliminary data.</text>
</comment>
<dbReference type="EMBL" id="LWCR01000088">
    <property type="protein sequence ID" value="OAN22994.1"/>
    <property type="molecule type" value="Genomic_DNA"/>
</dbReference>